<evidence type="ECO:0000313" key="4">
    <source>
        <dbReference type="Proteomes" id="UP000033616"/>
    </source>
</evidence>
<feature type="domain" description="Methyltransferase" evidence="2">
    <location>
        <begin position="181"/>
        <end position="288"/>
    </location>
</feature>
<dbReference type="CDD" id="cd02440">
    <property type="entry name" value="AdoMet_MTases"/>
    <property type="match status" value="1"/>
</dbReference>
<dbReference type="PATRIC" id="fig|1359168.3.peg.1036"/>
<keyword evidence="3" id="KW-0808">Transferase</keyword>
<dbReference type="PANTHER" id="PTHR43861">
    <property type="entry name" value="TRANS-ACONITATE 2-METHYLTRANSFERASE-RELATED"/>
    <property type="match status" value="1"/>
</dbReference>
<organism evidence="3 4">
    <name type="scientific">Orientia chuto str. Dubai</name>
    <dbReference type="NCBI Taxonomy" id="1359168"/>
    <lineage>
        <taxon>Bacteria</taxon>
        <taxon>Pseudomonadati</taxon>
        <taxon>Pseudomonadota</taxon>
        <taxon>Alphaproteobacteria</taxon>
        <taxon>Rickettsiales</taxon>
        <taxon>Rickettsiaceae</taxon>
        <taxon>Rickettsieae</taxon>
        <taxon>Orientia</taxon>
    </lineage>
</organism>
<protein>
    <submittedName>
        <fullName evidence="3">Methyltransferase domain protein</fullName>
    </submittedName>
</protein>
<dbReference type="Proteomes" id="UP000033616">
    <property type="component" value="Unassembled WGS sequence"/>
</dbReference>
<evidence type="ECO:0000256" key="1">
    <source>
        <dbReference type="SAM" id="Phobius"/>
    </source>
</evidence>
<dbReference type="InterPro" id="IPR029063">
    <property type="entry name" value="SAM-dependent_MTases_sf"/>
</dbReference>
<dbReference type="InterPro" id="IPR011990">
    <property type="entry name" value="TPR-like_helical_dom_sf"/>
</dbReference>
<gene>
    <name evidence="3" type="ORF">OCHUTO_0280</name>
</gene>
<dbReference type="Gene3D" id="3.40.50.150">
    <property type="entry name" value="Vaccinia Virus protein VP39"/>
    <property type="match status" value="1"/>
</dbReference>
<dbReference type="AlphaFoldDB" id="A0A0F3MQN0"/>
<dbReference type="GO" id="GO:0008168">
    <property type="term" value="F:methyltransferase activity"/>
    <property type="evidence" value="ECO:0007669"/>
    <property type="project" value="UniProtKB-KW"/>
</dbReference>
<reference evidence="3 4" key="1">
    <citation type="submission" date="2015-02" db="EMBL/GenBank/DDBJ databases">
        <title>Genome Sequencing of Rickettsiales.</title>
        <authorList>
            <person name="Daugherty S.C."/>
            <person name="Su Q."/>
            <person name="Abolude K."/>
            <person name="Beier-Sexton M."/>
            <person name="Carlyon J.A."/>
            <person name="Carter R."/>
            <person name="Day N.P."/>
            <person name="Dumler S.J."/>
            <person name="Dyachenko V."/>
            <person name="Godinez A."/>
            <person name="Kurtti T.J."/>
            <person name="Lichay M."/>
            <person name="Mullins K.E."/>
            <person name="Ott S."/>
            <person name="Pappas-Brown V."/>
            <person name="Paris D.H."/>
            <person name="Patel P."/>
            <person name="Richards A.L."/>
            <person name="Sadzewicz L."/>
            <person name="Sears K."/>
            <person name="Seidman D."/>
            <person name="Sengamalay N."/>
            <person name="Stenos J."/>
            <person name="Tallon L.J."/>
            <person name="Vincent G."/>
            <person name="Fraser C.M."/>
            <person name="Munderloh U."/>
            <person name="Dunning-Hotopp J.C."/>
        </authorList>
    </citation>
    <scope>NUCLEOTIDE SEQUENCE [LARGE SCALE GENOMIC DNA]</scope>
    <source>
        <strain evidence="3 4">Fuller</strain>
    </source>
</reference>
<dbReference type="SUPFAM" id="SSF53335">
    <property type="entry name" value="S-adenosyl-L-methionine-dependent methyltransferases"/>
    <property type="match status" value="1"/>
</dbReference>
<dbReference type="Pfam" id="PF13847">
    <property type="entry name" value="Methyltransf_31"/>
    <property type="match status" value="1"/>
</dbReference>
<keyword evidence="1" id="KW-1133">Transmembrane helix</keyword>
<dbReference type="STRING" id="1359168.OCHUTO_0280"/>
<keyword evidence="3" id="KW-0489">Methyltransferase</keyword>
<proteinExistence type="predicted"/>
<dbReference type="GO" id="GO:0032259">
    <property type="term" value="P:methylation"/>
    <property type="evidence" value="ECO:0007669"/>
    <property type="project" value="UniProtKB-KW"/>
</dbReference>
<dbReference type="SUPFAM" id="SSF48452">
    <property type="entry name" value="TPR-like"/>
    <property type="match status" value="1"/>
</dbReference>
<evidence type="ECO:0000259" key="2">
    <source>
        <dbReference type="Pfam" id="PF13847"/>
    </source>
</evidence>
<keyword evidence="1" id="KW-0812">Transmembrane</keyword>
<sequence>MSVVQRIRNIFINSLNKFKEVFLFIISSPTYISQIATLAKQHIWEVKMKLKNLGAANIDLGIYHLRNGNYNEAIIRFKIVLMLLKKETDQANYWLSFTYLIKGNYTKSLQYAKLVKQQDTAELQTVLENHQMLNSVPKQIWSIYKNITFEYYSSRFIGKNVNLAQEFVNTLLEVVEELPQDCKILDYGCGNGIIGYILSEKIAQKFTLIGVECHNRLSEVANAHNHIYDQVISLWPQDFVEKKCEKDQFNIIIIFASISYSVDLQSIITKFYKVLSPGGYLGIVLPSNRSKTTFDLQYLWFSYNICDVEKTLQNINEHGQFNLVRAREIKIPDQNLSYSILILKKN</sequence>
<accession>A0A0F3MQN0</accession>
<comment type="caution">
    <text evidence="3">The sequence shown here is derived from an EMBL/GenBank/DDBJ whole genome shotgun (WGS) entry which is preliminary data.</text>
</comment>
<dbReference type="EMBL" id="LANP01000005">
    <property type="protein sequence ID" value="KJV56914.1"/>
    <property type="molecule type" value="Genomic_DNA"/>
</dbReference>
<keyword evidence="4" id="KW-1185">Reference proteome</keyword>
<name>A0A0F3MQN0_9RICK</name>
<dbReference type="OrthoDB" id="465636at2"/>
<feature type="transmembrane region" description="Helical" evidence="1">
    <location>
        <begin position="21"/>
        <end position="39"/>
    </location>
</feature>
<dbReference type="Gene3D" id="1.25.40.10">
    <property type="entry name" value="Tetratricopeptide repeat domain"/>
    <property type="match status" value="1"/>
</dbReference>
<evidence type="ECO:0000313" key="3">
    <source>
        <dbReference type="EMBL" id="KJV56914.1"/>
    </source>
</evidence>
<keyword evidence="1" id="KW-0472">Membrane</keyword>
<dbReference type="InterPro" id="IPR025714">
    <property type="entry name" value="Methyltranfer_dom"/>
</dbReference>